<evidence type="ECO:0000313" key="3">
    <source>
        <dbReference type="EMBL" id="GBO92692.1"/>
    </source>
</evidence>
<protein>
    <submittedName>
        <fullName evidence="3">Glutathione-regulated potassium-efflux system ancillary protein KefF</fullName>
    </submittedName>
</protein>
<proteinExistence type="predicted"/>
<dbReference type="Pfam" id="PF02525">
    <property type="entry name" value="Flavodoxin_2"/>
    <property type="match status" value="1"/>
</dbReference>
<dbReference type="Gene3D" id="3.40.50.360">
    <property type="match status" value="1"/>
</dbReference>
<dbReference type="GO" id="GO:0010181">
    <property type="term" value="F:FMN binding"/>
    <property type="evidence" value="ECO:0007669"/>
    <property type="project" value="TreeGrafter"/>
</dbReference>
<evidence type="ECO:0000256" key="1">
    <source>
        <dbReference type="ARBA" id="ARBA00023002"/>
    </source>
</evidence>
<dbReference type="PANTHER" id="PTHR47307:SF2">
    <property type="entry name" value="GLUTATHIONE-REGULATED POTASSIUM-EFFLUX SYSTEM ANCILLARY PROTEIN KEFF"/>
    <property type="match status" value="1"/>
</dbReference>
<organism evidence="3 4">
    <name type="scientific">Mesosutterella multiformis</name>
    <dbReference type="NCBI Taxonomy" id="2259133"/>
    <lineage>
        <taxon>Bacteria</taxon>
        <taxon>Pseudomonadati</taxon>
        <taxon>Pseudomonadota</taxon>
        <taxon>Betaproteobacteria</taxon>
        <taxon>Burkholderiales</taxon>
        <taxon>Sutterellaceae</taxon>
        <taxon>Mesosutterella</taxon>
    </lineage>
</organism>
<reference evidence="3 4" key="1">
    <citation type="journal article" date="2018" name="Int. J. Syst. Evol. Microbiol.">
        <title>Mesosutterella multiformis gen. nov., sp. nov., a member of the family Sutterellaceae and Sutterella megalosphaeroides sp. nov., isolated from human faeces.</title>
        <authorList>
            <person name="Sakamoto M."/>
            <person name="Ikeyama N."/>
            <person name="Kunihiro T."/>
            <person name="Iino T."/>
            <person name="Yuki M."/>
            <person name="Ohkuma M."/>
        </authorList>
    </citation>
    <scope>NUCLEOTIDE SEQUENCE [LARGE SCALE GENOMIC DNA]</scope>
    <source>
        <strain evidence="3 4">4NBBH2</strain>
    </source>
</reference>
<dbReference type="InterPro" id="IPR046980">
    <property type="entry name" value="KefG/KefF"/>
</dbReference>
<dbReference type="AlphaFoldDB" id="A0A388S8V3"/>
<gene>
    <name evidence="3" type="primary">kefF</name>
    <name evidence="3" type="ORF">MESMUL_00460</name>
</gene>
<dbReference type="GO" id="GO:0009055">
    <property type="term" value="F:electron transfer activity"/>
    <property type="evidence" value="ECO:0007669"/>
    <property type="project" value="TreeGrafter"/>
</dbReference>
<dbReference type="GO" id="GO:0003955">
    <property type="term" value="F:NAD(P)H dehydrogenase (quinone) activity"/>
    <property type="evidence" value="ECO:0007669"/>
    <property type="project" value="TreeGrafter"/>
</dbReference>
<dbReference type="SUPFAM" id="SSF52218">
    <property type="entry name" value="Flavoproteins"/>
    <property type="match status" value="1"/>
</dbReference>
<comment type="caution">
    <text evidence="3">The sequence shown here is derived from an EMBL/GenBank/DDBJ whole genome shotgun (WGS) entry which is preliminary data.</text>
</comment>
<dbReference type="OrthoDB" id="9798454at2"/>
<dbReference type="Proteomes" id="UP000266091">
    <property type="component" value="Unassembled WGS sequence"/>
</dbReference>
<sequence>MITALLAHPYPRFSVISIPLLEGLKEQFPQMDIRALYDLYPDSSIDLWEERKAVAHSSLILVVHPVFWYSVPALLKKWFDEVLAYGFAYGNGGDAVKGKGVLWIPSLGTGYRDGEFPGEVEISEVEAPIRRMWTFCGAKWLDPEIIDSRQPLTPEQFSSIIDSLADRIADWESYHV</sequence>
<keyword evidence="4" id="KW-1185">Reference proteome</keyword>
<dbReference type="InterPro" id="IPR003680">
    <property type="entry name" value="Flavodoxin_fold"/>
</dbReference>
<dbReference type="PANTHER" id="PTHR47307">
    <property type="entry name" value="GLUTATHIONE-REGULATED POTASSIUM-EFFLUX SYSTEM ANCILLARY PROTEIN KEFG"/>
    <property type="match status" value="1"/>
</dbReference>
<dbReference type="RefSeq" id="WP_022443275.1">
    <property type="nucleotide sequence ID" value="NZ_BGZJ01000001.1"/>
</dbReference>
<accession>A0A401LLV3</accession>
<dbReference type="InterPro" id="IPR029039">
    <property type="entry name" value="Flavoprotein-like_sf"/>
</dbReference>
<evidence type="ECO:0000313" key="4">
    <source>
        <dbReference type="Proteomes" id="UP000266091"/>
    </source>
</evidence>
<keyword evidence="1" id="KW-0560">Oxidoreductase</keyword>
<evidence type="ECO:0000259" key="2">
    <source>
        <dbReference type="Pfam" id="PF02525"/>
    </source>
</evidence>
<dbReference type="EMBL" id="BGZJ01000001">
    <property type="protein sequence ID" value="GBO92692.1"/>
    <property type="molecule type" value="Genomic_DNA"/>
</dbReference>
<feature type="domain" description="Flavodoxin-like fold" evidence="2">
    <location>
        <begin position="2"/>
        <end position="158"/>
    </location>
</feature>
<name>A0A388S8V3_9BURK</name>
<accession>A0A388S8V3</accession>